<evidence type="ECO:0000313" key="7">
    <source>
        <dbReference type="Proteomes" id="UP000283569"/>
    </source>
</evidence>
<evidence type="ECO:0000256" key="3">
    <source>
        <dbReference type="ARBA" id="ARBA00022989"/>
    </source>
</evidence>
<evidence type="ECO:0000256" key="2">
    <source>
        <dbReference type="ARBA" id="ARBA00022692"/>
    </source>
</evidence>
<dbReference type="Proteomes" id="UP000283569">
    <property type="component" value="Unassembled WGS sequence"/>
</dbReference>
<feature type="transmembrane region" description="Helical" evidence="5">
    <location>
        <begin position="12"/>
        <end position="31"/>
    </location>
</feature>
<evidence type="ECO:0000256" key="4">
    <source>
        <dbReference type="ARBA" id="ARBA00023136"/>
    </source>
</evidence>
<evidence type="ECO:0000256" key="1">
    <source>
        <dbReference type="ARBA" id="ARBA00004370"/>
    </source>
</evidence>
<dbReference type="InterPro" id="IPR007792">
    <property type="entry name" value="T4SS_VirB3/TrbD/AvhB"/>
</dbReference>
<keyword evidence="2 5" id="KW-0812">Transmembrane</keyword>
<keyword evidence="3 5" id="KW-1133">Transmembrane helix</keyword>
<comment type="caution">
    <text evidence="6">The sequence shown here is derived from an EMBL/GenBank/DDBJ whole genome shotgun (WGS) entry which is preliminary data.</text>
</comment>
<evidence type="ECO:0000256" key="5">
    <source>
        <dbReference type="SAM" id="Phobius"/>
    </source>
</evidence>
<dbReference type="Pfam" id="PF05101">
    <property type="entry name" value="VirB3"/>
    <property type="match status" value="1"/>
</dbReference>
<dbReference type="GO" id="GO:0016020">
    <property type="term" value="C:membrane"/>
    <property type="evidence" value="ECO:0007669"/>
    <property type="project" value="UniProtKB-SubCell"/>
</dbReference>
<comment type="subcellular location">
    <subcellularLocation>
        <location evidence="1">Membrane</location>
    </subcellularLocation>
</comment>
<accession>A0A420RCR8</accession>
<feature type="non-terminal residue" evidence="6">
    <location>
        <position position="314"/>
    </location>
</feature>
<name>A0A420RCR8_GIBIN</name>
<dbReference type="EMBL" id="MRDB01000399">
    <property type="protein sequence ID" value="RKL14819.1"/>
    <property type="molecule type" value="Genomic_DNA"/>
</dbReference>
<sequence>MTRPATVAGVPQLVFGVLLIVAILAIILPVLFRLSFIWSIGGAVFGVLGFMSARIVCAEDPNAFEYLKVAFNFWRKAQGRTVARGIETEPSLALAIPYESHIERDIVSLDNGSLLAVLKFEGVFAETASDEELLRWHDSLCSMLMAIASPDLALWRTTHHYALKDFAPGVFDPGTFAHQFNEAYKARCLKEPLFANDLYLAVLIQGAGSLSRMGKGKGGFRQARDEQAAKLDGVCVRIEESLSSYKPRRLGMYRERNIEFSEIYEYLTLLLNGRKFKTPVTPHRAGDILNRSRYYFAKGADTFVRQCSGEREYG</sequence>
<feature type="transmembrane region" description="Helical" evidence="5">
    <location>
        <begin position="37"/>
        <end position="57"/>
    </location>
</feature>
<organism evidence="6 7">
    <name type="scientific">Gibberella intermedia</name>
    <name type="common">Bulb rot disease fungus</name>
    <name type="synonym">Fusarium proliferatum</name>
    <dbReference type="NCBI Taxonomy" id="948311"/>
    <lineage>
        <taxon>Eukaryota</taxon>
        <taxon>Fungi</taxon>
        <taxon>Dikarya</taxon>
        <taxon>Ascomycota</taxon>
        <taxon>Pezizomycotina</taxon>
        <taxon>Sordariomycetes</taxon>
        <taxon>Hypocreomycetidae</taxon>
        <taxon>Hypocreales</taxon>
        <taxon>Nectriaceae</taxon>
        <taxon>Fusarium</taxon>
        <taxon>Fusarium fujikuroi species complex</taxon>
    </lineage>
</organism>
<evidence type="ECO:0000313" key="6">
    <source>
        <dbReference type="EMBL" id="RKL14819.1"/>
    </source>
</evidence>
<gene>
    <name evidence="6" type="ORF">BFJ72_g15364</name>
</gene>
<keyword evidence="4 5" id="KW-0472">Membrane</keyword>
<protein>
    <submittedName>
        <fullName evidence="6">Uncharacterized protein</fullName>
    </submittedName>
</protein>
<dbReference type="AlphaFoldDB" id="A0A420RCR8"/>
<proteinExistence type="predicted"/>
<reference evidence="6 7" key="1">
    <citation type="journal article" date="2018" name="Sci. Rep.">
        <title>Characterisation of pathogen-specific regions and novel effector candidates in Fusarium oxysporum f. sp. cepae.</title>
        <authorList>
            <person name="Armitage A.D."/>
            <person name="Taylor A."/>
            <person name="Sobczyk M.K."/>
            <person name="Baxter L."/>
            <person name="Greenfield B.P."/>
            <person name="Bates H.J."/>
            <person name="Wilson F."/>
            <person name="Jackson A.C."/>
            <person name="Ott S."/>
            <person name="Harrison R.J."/>
            <person name="Clarkson J.P."/>
        </authorList>
    </citation>
    <scope>NUCLEOTIDE SEQUENCE [LARGE SCALE GENOMIC DNA]</scope>
    <source>
        <strain evidence="6 7">Fp_A8</strain>
    </source>
</reference>